<dbReference type="RefSeq" id="WP_096495600.1">
    <property type="nucleotide sequence ID" value="NZ_CP023445.1"/>
</dbReference>
<organism evidence="1 2">
    <name type="scientific">Actinosynnema pretiosum</name>
    <dbReference type="NCBI Taxonomy" id="42197"/>
    <lineage>
        <taxon>Bacteria</taxon>
        <taxon>Bacillati</taxon>
        <taxon>Actinomycetota</taxon>
        <taxon>Actinomycetes</taxon>
        <taxon>Pseudonocardiales</taxon>
        <taxon>Pseudonocardiaceae</taxon>
        <taxon>Actinosynnema</taxon>
    </lineage>
</organism>
<reference evidence="1" key="1">
    <citation type="submission" date="2017-09" db="EMBL/GenBank/DDBJ databases">
        <title>Complete Genome Sequence of ansamitocin-producing Bacterium Actinosynnema pretiosum X47.</title>
        <authorList>
            <person name="Cao G."/>
            <person name="Zong G."/>
            <person name="Zhong C."/>
            <person name="Fu J."/>
        </authorList>
    </citation>
    <scope>NUCLEOTIDE SEQUENCE [LARGE SCALE GENOMIC DNA]</scope>
    <source>
        <strain evidence="1">X47</strain>
    </source>
</reference>
<dbReference type="Pfam" id="PF04339">
    <property type="entry name" value="FemAB_like"/>
    <property type="match status" value="1"/>
</dbReference>
<dbReference type="InterPro" id="IPR016181">
    <property type="entry name" value="Acyl_CoA_acyltransferase"/>
</dbReference>
<dbReference type="AlphaFoldDB" id="A0A290Z9X3"/>
<dbReference type="InterPro" id="IPR007434">
    <property type="entry name" value="FemAB-like"/>
</dbReference>
<evidence type="ECO:0000313" key="2">
    <source>
        <dbReference type="Proteomes" id="UP000218505"/>
    </source>
</evidence>
<keyword evidence="2" id="KW-1185">Reference proteome</keyword>
<evidence type="ECO:0000313" key="1">
    <source>
        <dbReference type="EMBL" id="ATE55769.1"/>
    </source>
</evidence>
<accession>A0A290Z9X3</accession>
<dbReference type="Proteomes" id="UP000218505">
    <property type="component" value="Chromosome"/>
</dbReference>
<dbReference type="EMBL" id="CP023445">
    <property type="protein sequence ID" value="ATE55769.1"/>
    <property type="molecule type" value="Genomic_DNA"/>
</dbReference>
<dbReference type="KEGG" id="apre:CNX65_22850"/>
<sequence length="392" mass="43514">MKLTAHSTAAETPAEDWDALRERATTYSASGWLGVREEELPETAAARHLIATDDDGPVAGLESYSFTEPPHRLYAPTFLLDGLVAPERAESYERAPFVLGAGWSEFRGQLPVRPGLPAAERRAAITALAQDTAAWAAERNAHLLAYLYLPLEEALEVAAAHEGAVVVLQDVENVLRLDWTFDDYLSWLPRNRRTRVRRELRDFAESGRTVEELELSGVVDVIAPLNNALMQKYGHTWYSLDRALEVYDRQARHLSADSSVLLVRDEGRPAAFALRYRRDDRLYSRVVGFDYDLPGRSDYFTVLMYEAVRTGLERGLTAINLGVGTYEAKLGRGALPVPLYSVFTGVGEPLPVAPGVVEAHNRRKIAEFADQFGKFVVGGLDAQSWLPDRGTA</sequence>
<protein>
    <recommendedName>
        <fullName evidence="3">BioF2-like acetyltransferase domain-containing protein</fullName>
    </recommendedName>
</protein>
<evidence type="ECO:0008006" key="3">
    <source>
        <dbReference type="Google" id="ProtNLM"/>
    </source>
</evidence>
<gene>
    <name evidence="1" type="ORF">CNX65_22850</name>
</gene>
<proteinExistence type="predicted"/>
<dbReference type="Gene3D" id="3.40.630.30">
    <property type="match status" value="1"/>
</dbReference>
<dbReference type="SUPFAM" id="SSF55729">
    <property type="entry name" value="Acyl-CoA N-acyltransferases (Nat)"/>
    <property type="match status" value="1"/>
</dbReference>
<name>A0A290Z9X3_9PSEU</name>